<name>A0A6C0FB34_9ZZZZ</name>
<sequence length="171" mass="20965">MYKRNEIIMRIYEILEKWRESQLITKRLNKWEKIIVKKLVQDELKNKLLELRLVYKQKLEKQVGLKISHWSFDKVKYKAIEKLYSHEDVLKYIYHEVINRYIKVSTNNINYFVSELHNRNLSNKLSDNEYRYRIYQMERLLTSKEFLCKKVVIKPVGLYNKLMKRELTGTG</sequence>
<organism evidence="1">
    <name type="scientific">viral metagenome</name>
    <dbReference type="NCBI Taxonomy" id="1070528"/>
    <lineage>
        <taxon>unclassified sequences</taxon>
        <taxon>metagenomes</taxon>
        <taxon>organismal metagenomes</taxon>
    </lineage>
</organism>
<reference evidence="1" key="1">
    <citation type="journal article" date="2020" name="Nature">
        <title>Giant virus diversity and host interactions through global metagenomics.</title>
        <authorList>
            <person name="Schulz F."/>
            <person name="Roux S."/>
            <person name="Paez-Espino D."/>
            <person name="Jungbluth S."/>
            <person name="Walsh D.A."/>
            <person name="Denef V.J."/>
            <person name="McMahon K.D."/>
            <person name="Konstantinidis K.T."/>
            <person name="Eloe-Fadrosh E.A."/>
            <person name="Kyrpides N.C."/>
            <person name="Woyke T."/>
        </authorList>
    </citation>
    <scope>NUCLEOTIDE SEQUENCE</scope>
    <source>
        <strain evidence="1">GVMAG-S-ERX555967-131</strain>
    </source>
</reference>
<accession>A0A6C0FB34</accession>
<protein>
    <submittedName>
        <fullName evidence="1">Uncharacterized protein</fullName>
    </submittedName>
</protein>
<dbReference type="AlphaFoldDB" id="A0A6C0FB34"/>
<dbReference type="EMBL" id="MN738789">
    <property type="protein sequence ID" value="QHT37090.1"/>
    <property type="molecule type" value="Genomic_DNA"/>
</dbReference>
<proteinExistence type="predicted"/>
<evidence type="ECO:0000313" key="1">
    <source>
        <dbReference type="EMBL" id="QHT37090.1"/>
    </source>
</evidence>